<accession>A0A023FPK1</accession>
<dbReference type="GO" id="GO:0044782">
    <property type="term" value="P:cilium organization"/>
    <property type="evidence" value="ECO:0007669"/>
    <property type="project" value="TreeGrafter"/>
</dbReference>
<dbReference type="PANTHER" id="PTHR31800">
    <property type="entry name" value="COILED-COIL DOMAIN-CONTAINING PROTEIN 32"/>
    <property type="match status" value="1"/>
</dbReference>
<proteinExistence type="evidence at transcript level"/>
<evidence type="ECO:0000256" key="1">
    <source>
        <dbReference type="SAM" id="MobiDB-lite"/>
    </source>
</evidence>
<protein>
    <submittedName>
        <fullName evidence="2">Uncharacterized protein</fullName>
    </submittedName>
</protein>
<dbReference type="PANTHER" id="PTHR31800:SF1">
    <property type="entry name" value="COILED-COIL DOMAIN-CONTAINING PROTEIN 32"/>
    <property type="match status" value="1"/>
</dbReference>
<evidence type="ECO:0000313" key="2">
    <source>
        <dbReference type="EMBL" id="JAC23234.1"/>
    </source>
</evidence>
<reference evidence="2" key="1">
    <citation type="submission" date="2014-03" db="EMBL/GenBank/DDBJ databases">
        <title>The sialotranscriptome of Amblyomma triste, Amblyomma parvum and Amblyomma cajennense ticks, uncovered by 454-based RNA-seq.</title>
        <authorList>
            <person name="Garcia G.R."/>
            <person name="Gardinassi L.G."/>
            <person name="Ribeiro J.M."/>
            <person name="Anatriello E."/>
            <person name="Ferreira B.R."/>
            <person name="Moreira H.N."/>
            <person name="Mafra C."/>
            <person name="Olegario M.M."/>
            <person name="Szabo P.J."/>
            <person name="Miranda-Santos I.K."/>
            <person name="Maruyama S.R."/>
        </authorList>
    </citation>
    <scope>NUCLEOTIDE SEQUENCE</scope>
    <source>
        <strain evidence="2">Uberlandia</strain>
        <tissue evidence="2">Salivary glands</tissue>
    </source>
</reference>
<dbReference type="AlphaFoldDB" id="A0A023FPK1"/>
<organism evidence="2">
    <name type="scientific">Amblyomma cajennense</name>
    <name type="common">Cayenne tick</name>
    <name type="synonym">Acarus cajennensis</name>
    <dbReference type="NCBI Taxonomy" id="34607"/>
    <lineage>
        <taxon>Eukaryota</taxon>
        <taxon>Metazoa</taxon>
        <taxon>Ecdysozoa</taxon>
        <taxon>Arthropoda</taxon>
        <taxon>Chelicerata</taxon>
        <taxon>Arachnida</taxon>
        <taxon>Acari</taxon>
        <taxon>Parasitiformes</taxon>
        <taxon>Ixodida</taxon>
        <taxon>Ixodoidea</taxon>
        <taxon>Ixodidae</taxon>
        <taxon>Amblyomminae</taxon>
        <taxon>Amblyomma</taxon>
    </lineage>
</organism>
<sequence>MASTSEPWGCHGSAVNSAELTFEDNFSPPGAIPDTEHYVATLESKLARLKGRTRDVTAREMLAVLGEARQDHTGRLIASEPVSAAPQATAYLPGDDYSDAPVHATYIERRLFPERQALTQEELKYLLEADFLEKQAVATATVSPGEPRDRASISSADSEPNR</sequence>
<feature type="compositionally biased region" description="Polar residues" evidence="1">
    <location>
        <begin position="152"/>
        <end position="162"/>
    </location>
</feature>
<dbReference type="InterPro" id="IPR028039">
    <property type="entry name" value="CCDC32"/>
</dbReference>
<dbReference type="EMBL" id="GBBK01001248">
    <property type="protein sequence ID" value="JAC23234.1"/>
    <property type="molecule type" value="mRNA"/>
</dbReference>
<feature type="region of interest" description="Disordered" evidence="1">
    <location>
        <begin position="138"/>
        <end position="162"/>
    </location>
</feature>
<name>A0A023FPK1_AMBCJ</name>
<dbReference type="Pfam" id="PF14989">
    <property type="entry name" value="CCDC32"/>
    <property type="match status" value="1"/>
</dbReference>